<keyword evidence="6" id="KW-1185">Reference proteome</keyword>
<evidence type="ECO:0000256" key="1">
    <source>
        <dbReference type="ARBA" id="ARBA00006194"/>
    </source>
</evidence>
<keyword evidence="3" id="KW-0687">Ribonucleoprotein</keyword>
<dbReference type="PANTHER" id="PTHR11759">
    <property type="entry name" value="40S RIBOSOMAL PROTEIN S14/30S RIBOSOMAL PROTEIN S11"/>
    <property type="match status" value="1"/>
</dbReference>
<accession>A0A086T0D2</accession>
<dbReference type="HOGENOM" id="CLU_072439_0_0_1"/>
<dbReference type="HAMAP" id="MF_01310">
    <property type="entry name" value="Ribosomal_uS11"/>
    <property type="match status" value="1"/>
</dbReference>
<evidence type="ECO:0000313" key="5">
    <source>
        <dbReference type="EMBL" id="KFH42814.1"/>
    </source>
</evidence>
<dbReference type="GO" id="GO:0006412">
    <property type="term" value="P:translation"/>
    <property type="evidence" value="ECO:0007669"/>
    <property type="project" value="InterPro"/>
</dbReference>
<organism evidence="5 6">
    <name type="scientific">Hapsidospora chrysogenum (strain ATCC 11550 / CBS 779.69 / DSM 880 / IAM 14645 / JCM 23072 / IMI 49137)</name>
    <name type="common">Acremonium chrysogenum</name>
    <dbReference type="NCBI Taxonomy" id="857340"/>
    <lineage>
        <taxon>Eukaryota</taxon>
        <taxon>Fungi</taxon>
        <taxon>Dikarya</taxon>
        <taxon>Ascomycota</taxon>
        <taxon>Pezizomycotina</taxon>
        <taxon>Sordariomycetes</taxon>
        <taxon>Hypocreomycetidae</taxon>
        <taxon>Hypocreales</taxon>
        <taxon>Bionectriaceae</taxon>
        <taxon>Hapsidospora</taxon>
    </lineage>
</organism>
<dbReference type="STRING" id="857340.A0A086T0D2"/>
<evidence type="ECO:0000313" key="6">
    <source>
        <dbReference type="Proteomes" id="UP000029964"/>
    </source>
</evidence>
<reference evidence="6" key="1">
    <citation type="journal article" date="2014" name="Genome Announc.">
        <title>Genome sequence and annotation of Acremonium chrysogenum, producer of the beta-lactam antibiotic cephalosporin C.</title>
        <authorList>
            <person name="Terfehr D."/>
            <person name="Dahlmann T.A."/>
            <person name="Specht T."/>
            <person name="Zadra I."/>
            <person name="Kuernsteiner H."/>
            <person name="Kueck U."/>
        </authorList>
    </citation>
    <scope>NUCLEOTIDE SEQUENCE [LARGE SCALE GENOMIC DNA]</scope>
    <source>
        <strain evidence="6">ATCC 11550 / CBS 779.69 / DSM 880 / IAM 14645 / JCM 23072 / IMI 49137</strain>
    </source>
</reference>
<dbReference type="InterPro" id="IPR036967">
    <property type="entry name" value="Ribosomal_uS11_sf"/>
</dbReference>
<evidence type="ECO:0000256" key="3">
    <source>
        <dbReference type="ARBA" id="ARBA00023274"/>
    </source>
</evidence>
<evidence type="ECO:0000256" key="2">
    <source>
        <dbReference type="ARBA" id="ARBA00022980"/>
    </source>
</evidence>
<dbReference type="Pfam" id="PF00411">
    <property type="entry name" value="Ribosomal_S11"/>
    <property type="match status" value="1"/>
</dbReference>
<feature type="region of interest" description="Disordered" evidence="4">
    <location>
        <begin position="16"/>
        <end position="57"/>
    </location>
</feature>
<proteinExistence type="inferred from homology"/>
<keyword evidence="2 5" id="KW-0689">Ribosomal protein</keyword>
<dbReference type="GO" id="GO:0005840">
    <property type="term" value="C:ribosome"/>
    <property type="evidence" value="ECO:0007669"/>
    <property type="project" value="UniProtKB-KW"/>
</dbReference>
<dbReference type="AlphaFoldDB" id="A0A086T0D2"/>
<evidence type="ECO:0000256" key="4">
    <source>
        <dbReference type="SAM" id="MobiDB-lite"/>
    </source>
</evidence>
<dbReference type="SUPFAM" id="SSF53137">
    <property type="entry name" value="Translational machinery components"/>
    <property type="match status" value="1"/>
</dbReference>
<dbReference type="InterPro" id="IPR001971">
    <property type="entry name" value="Ribosomal_uS11"/>
</dbReference>
<dbReference type="Proteomes" id="UP000029964">
    <property type="component" value="Unassembled WGS sequence"/>
</dbReference>
<dbReference type="GO" id="GO:0003735">
    <property type="term" value="F:structural constituent of ribosome"/>
    <property type="evidence" value="ECO:0007669"/>
    <property type="project" value="InterPro"/>
</dbReference>
<gene>
    <name evidence="5" type="ORF">ACRE_064460</name>
</gene>
<dbReference type="EMBL" id="JPKY01000084">
    <property type="protein sequence ID" value="KFH42814.1"/>
    <property type="molecule type" value="Genomic_DNA"/>
</dbReference>
<dbReference type="OrthoDB" id="1654884at2759"/>
<dbReference type="Gene3D" id="3.30.420.80">
    <property type="entry name" value="Ribosomal protein S11"/>
    <property type="match status" value="1"/>
</dbReference>
<sequence length="233" mass="25989">MSRSLASRLVAQPLLHKSSIPQCTRLPAQGARAFSQTSRRLEDGPPKPKSSSKSLLETLYGTPQVPKSDSAEKNVMSQLSQSSVFKAMATSRVDTSSLSGRAPAPKPVEELEPYHLHIYSTKHNTHVTCTKPNREPIISLSCGNLGYKKSRRGLFDSAYSLTKYLIERLIHTGWPMKMDRLEVVMRGFGQGREAALKVLMSPEGKILRDKIVRVSDSTRLKFGGTRSRRPRRL</sequence>
<dbReference type="GO" id="GO:1990904">
    <property type="term" value="C:ribonucleoprotein complex"/>
    <property type="evidence" value="ECO:0007669"/>
    <property type="project" value="UniProtKB-KW"/>
</dbReference>
<comment type="caution">
    <text evidence="5">The sequence shown here is derived from an EMBL/GenBank/DDBJ whole genome shotgun (WGS) entry which is preliminary data.</text>
</comment>
<protein>
    <submittedName>
        <fullName evidence="5">Putative 37S ribosomal protein-like protein</fullName>
    </submittedName>
</protein>
<name>A0A086T0D2_HAPC1</name>
<comment type="similarity">
    <text evidence="1">Belongs to the universal ribosomal protein uS11 family.</text>
</comment>